<protein>
    <recommendedName>
        <fullName evidence="2">Domain of unknown function with conserved HDNR motif domain-containing protein</fullName>
    </recommendedName>
</protein>
<organism evidence="3 4">
    <name type="scientific">Phrynocephalus forsythii</name>
    <dbReference type="NCBI Taxonomy" id="171643"/>
    <lineage>
        <taxon>Eukaryota</taxon>
        <taxon>Metazoa</taxon>
        <taxon>Chordata</taxon>
        <taxon>Craniata</taxon>
        <taxon>Vertebrata</taxon>
        <taxon>Euteleostomi</taxon>
        <taxon>Lepidosauria</taxon>
        <taxon>Squamata</taxon>
        <taxon>Bifurcata</taxon>
        <taxon>Unidentata</taxon>
        <taxon>Episquamata</taxon>
        <taxon>Toxicofera</taxon>
        <taxon>Iguania</taxon>
        <taxon>Acrodonta</taxon>
        <taxon>Agamidae</taxon>
        <taxon>Agaminae</taxon>
        <taxon>Phrynocephalus</taxon>
    </lineage>
</organism>
<dbReference type="PANTHER" id="PTHR35539">
    <property type="entry name" value="CDNA SEQUENCE BC048562"/>
    <property type="match status" value="1"/>
</dbReference>
<dbReference type="AlphaFoldDB" id="A0A9Q0XMU5"/>
<dbReference type="Proteomes" id="UP001142489">
    <property type="component" value="Unassembled WGS sequence"/>
</dbReference>
<accession>A0A9Q0XMU5</accession>
<evidence type="ECO:0000259" key="2">
    <source>
        <dbReference type="Pfam" id="PF15115"/>
    </source>
</evidence>
<dbReference type="Pfam" id="PF15115">
    <property type="entry name" value="HDNR"/>
    <property type="match status" value="1"/>
</dbReference>
<evidence type="ECO:0000313" key="3">
    <source>
        <dbReference type="EMBL" id="KAJ7317142.1"/>
    </source>
</evidence>
<reference evidence="3" key="1">
    <citation type="journal article" date="2023" name="DNA Res.">
        <title>Chromosome-level genome assembly of Phrynocephalus forsythii using third-generation DNA sequencing and Hi-C analysis.</title>
        <authorList>
            <person name="Qi Y."/>
            <person name="Zhao W."/>
            <person name="Zhao Y."/>
            <person name="Niu C."/>
            <person name="Cao S."/>
            <person name="Zhang Y."/>
        </authorList>
    </citation>
    <scope>NUCLEOTIDE SEQUENCE</scope>
    <source>
        <tissue evidence="3">Muscle</tissue>
    </source>
</reference>
<evidence type="ECO:0000313" key="4">
    <source>
        <dbReference type="Proteomes" id="UP001142489"/>
    </source>
</evidence>
<feature type="region of interest" description="Disordered" evidence="1">
    <location>
        <begin position="165"/>
        <end position="206"/>
    </location>
</feature>
<dbReference type="EMBL" id="JAPFRF010000011">
    <property type="protein sequence ID" value="KAJ7317142.1"/>
    <property type="molecule type" value="Genomic_DNA"/>
</dbReference>
<feature type="compositionally biased region" description="Low complexity" evidence="1">
    <location>
        <begin position="176"/>
        <end position="189"/>
    </location>
</feature>
<dbReference type="InterPro" id="IPR029369">
    <property type="entry name" value="HDNR"/>
</dbReference>
<feature type="domain" description="Domain of unknown function with conserved HDNR motif" evidence="2">
    <location>
        <begin position="7"/>
        <end position="115"/>
    </location>
</feature>
<comment type="caution">
    <text evidence="3">The sequence shown here is derived from an EMBL/GenBank/DDBJ whole genome shotgun (WGS) entry which is preliminary data.</text>
</comment>
<name>A0A9Q0XMU5_9SAUR</name>
<evidence type="ECO:0000256" key="1">
    <source>
        <dbReference type="SAM" id="MobiDB-lite"/>
    </source>
</evidence>
<feature type="compositionally biased region" description="Basic and acidic residues" evidence="1">
    <location>
        <begin position="165"/>
        <end position="175"/>
    </location>
</feature>
<sequence length="240" mass="27273">MPSPIVGTWHASGFYGNVRSRCRSDYTQEYRKAAQPQPPDLFLKRMKETPSKHIFSKHDNRHAFPGSATYFESGLGRRRIEGSLPSTQNLIDWIPLKEELQRERPLVSSYQSDFRSTEKPPQLLVHHAHLERQPLQRTPSTTYQHTYRSYLLYEPSLRVLKPHQLTKEKEPKEPESAPTTSSETTAPAHSEARAPAPHEPGTTDANVPAAALAPATTFGRLAPYKAPRWTVSDCLCWHHC</sequence>
<dbReference type="PANTHER" id="PTHR35539:SF1">
    <property type="entry name" value="CDNA SEQUENCE BC048562"/>
    <property type="match status" value="1"/>
</dbReference>
<dbReference type="OrthoDB" id="10045229at2759"/>
<keyword evidence="4" id="KW-1185">Reference proteome</keyword>
<proteinExistence type="predicted"/>
<gene>
    <name evidence="3" type="ORF">JRQ81_003304</name>
</gene>